<dbReference type="KEGG" id="trg:TRUGW13939_11128"/>
<evidence type="ECO:0000313" key="5">
    <source>
        <dbReference type="Proteomes" id="UP000509510"/>
    </source>
</evidence>
<protein>
    <recommendedName>
        <fullName evidence="6">Mid2 domain-containing protein</fullName>
    </recommendedName>
</protein>
<keyword evidence="2" id="KW-1133">Transmembrane helix</keyword>
<keyword evidence="2" id="KW-0472">Membrane</keyword>
<feature type="compositionally biased region" description="Low complexity" evidence="1">
    <location>
        <begin position="159"/>
        <end position="177"/>
    </location>
</feature>
<dbReference type="OrthoDB" id="4224364at2759"/>
<evidence type="ECO:0008006" key="6">
    <source>
        <dbReference type="Google" id="ProtNLM"/>
    </source>
</evidence>
<organism evidence="4 5">
    <name type="scientific">Talaromyces rugulosus</name>
    <name type="common">Penicillium rugulosum</name>
    <dbReference type="NCBI Taxonomy" id="121627"/>
    <lineage>
        <taxon>Eukaryota</taxon>
        <taxon>Fungi</taxon>
        <taxon>Dikarya</taxon>
        <taxon>Ascomycota</taxon>
        <taxon>Pezizomycotina</taxon>
        <taxon>Eurotiomycetes</taxon>
        <taxon>Eurotiomycetidae</taxon>
        <taxon>Eurotiales</taxon>
        <taxon>Trichocomaceae</taxon>
        <taxon>Talaromyces</taxon>
        <taxon>Talaromyces sect. Islandici</taxon>
    </lineage>
</organism>
<keyword evidence="2" id="KW-0812">Transmembrane</keyword>
<feature type="chain" id="PRO_5028978821" description="Mid2 domain-containing protein" evidence="3">
    <location>
        <begin position="23"/>
        <end position="295"/>
    </location>
</feature>
<accession>A0A7H8RCE9</accession>
<gene>
    <name evidence="4" type="ORF">TRUGW13939_11128</name>
</gene>
<evidence type="ECO:0000256" key="3">
    <source>
        <dbReference type="SAM" id="SignalP"/>
    </source>
</evidence>
<reference evidence="5" key="1">
    <citation type="submission" date="2020-06" db="EMBL/GenBank/DDBJ databases">
        <title>A chromosome-scale genome assembly of Talaromyces rugulosus W13939.</title>
        <authorList>
            <person name="Wang B."/>
            <person name="Guo L."/>
            <person name="Ye K."/>
            <person name="Wang L."/>
        </authorList>
    </citation>
    <scope>NUCLEOTIDE SEQUENCE [LARGE SCALE GENOMIC DNA]</scope>
    <source>
        <strain evidence="5">W13939</strain>
    </source>
</reference>
<dbReference type="GeneID" id="55998607"/>
<keyword evidence="3" id="KW-0732">Signal</keyword>
<name>A0A7H8RCE9_TALRU</name>
<keyword evidence="5" id="KW-1185">Reference proteome</keyword>
<dbReference type="Proteomes" id="UP000509510">
    <property type="component" value="Chromosome VI"/>
</dbReference>
<dbReference type="RefSeq" id="XP_035350130.1">
    <property type="nucleotide sequence ID" value="XM_035494237.1"/>
</dbReference>
<dbReference type="EMBL" id="CP055903">
    <property type="protein sequence ID" value="QKX63956.1"/>
    <property type="molecule type" value="Genomic_DNA"/>
</dbReference>
<evidence type="ECO:0000313" key="4">
    <source>
        <dbReference type="EMBL" id="QKX63956.1"/>
    </source>
</evidence>
<evidence type="ECO:0000256" key="1">
    <source>
        <dbReference type="SAM" id="MobiDB-lite"/>
    </source>
</evidence>
<feature type="region of interest" description="Disordered" evidence="1">
    <location>
        <begin position="159"/>
        <end position="185"/>
    </location>
</feature>
<evidence type="ECO:0000256" key="2">
    <source>
        <dbReference type="SAM" id="Phobius"/>
    </source>
</evidence>
<feature type="transmembrane region" description="Helical" evidence="2">
    <location>
        <begin position="189"/>
        <end position="211"/>
    </location>
</feature>
<feature type="signal peptide" evidence="3">
    <location>
        <begin position="1"/>
        <end position="22"/>
    </location>
</feature>
<proteinExistence type="predicted"/>
<dbReference type="AlphaFoldDB" id="A0A7H8RCE9"/>
<sequence length="295" mass="31333">MVGVNTFLTAATFITLSSTSLADDRSCYYPDQSQSLTDIPCGNGTDVACCGSGDICLSTGLCLSIEQQPYALSRKSCTDKNWGSNCPNYCLQESGYNLTWVSVVLYSFLENVSEYCCNNIIDSDGSAVCLNNLPPFTMSDASIVPDTNLLAGYVKDNSSSSNATGSASSMSPQNSSAADKDSDSGNHDVAIGAGVGIPLGLIALASIGWALRERRRFHAAVVGTRSQPTHGQKAWTYSNSNIHNDNNNRSELGSSQYPGYSNNGAASASAYRQPQTRLTEMESTAVVELDSTRRA</sequence>